<sequence>MSRTVSLEEAERDLSRLIQRAAGGEDVVIVAADGLRTRLVTLPPPARTPRRPAHALKLTALADDFDSPLAGDGLAIFERPLESE</sequence>
<accession>A0A0F3IT58</accession>
<dbReference type="EMBL" id="LAJY01000196">
    <property type="protein sequence ID" value="KJV09896.1"/>
    <property type="molecule type" value="Genomic_DNA"/>
</dbReference>
<proteinExistence type="predicted"/>
<evidence type="ECO:0000313" key="2">
    <source>
        <dbReference type="Proteomes" id="UP000033774"/>
    </source>
</evidence>
<dbReference type="OrthoDB" id="9800503at2"/>
<gene>
    <name evidence="1" type="ORF">VZ95_08645</name>
</gene>
<organism evidence="1 2">
    <name type="scientific">Elstera litoralis</name>
    <dbReference type="NCBI Taxonomy" id="552518"/>
    <lineage>
        <taxon>Bacteria</taxon>
        <taxon>Pseudomonadati</taxon>
        <taxon>Pseudomonadota</taxon>
        <taxon>Alphaproteobacteria</taxon>
        <taxon>Rhodospirillales</taxon>
        <taxon>Rhodospirillaceae</taxon>
        <taxon>Elstera</taxon>
    </lineage>
</organism>
<protein>
    <recommendedName>
        <fullName evidence="3">Antitoxin</fullName>
    </recommendedName>
</protein>
<dbReference type="AlphaFoldDB" id="A0A0F3IT58"/>
<keyword evidence="2" id="KW-1185">Reference proteome</keyword>
<dbReference type="Proteomes" id="UP000033774">
    <property type="component" value="Unassembled WGS sequence"/>
</dbReference>
<dbReference type="RefSeq" id="WP_045775490.1">
    <property type="nucleotide sequence ID" value="NZ_LAJY01000196.1"/>
</dbReference>
<evidence type="ECO:0000313" key="1">
    <source>
        <dbReference type="EMBL" id="KJV09896.1"/>
    </source>
</evidence>
<evidence type="ECO:0008006" key="3">
    <source>
        <dbReference type="Google" id="ProtNLM"/>
    </source>
</evidence>
<reference evidence="1 2" key="1">
    <citation type="submission" date="2015-03" db="EMBL/GenBank/DDBJ databases">
        <title>Draft genome sequence of Elstera litoralis.</title>
        <authorList>
            <person name="Rahalkar M.C."/>
            <person name="Dhakephalkar P.K."/>
            <person name="Pore S.D."/>
            <person name="Arora P."/>
            <person name="Kapse N.G."/>
            <person name="Pandit P.S."/>
        </authorList>
    </citation>
    <scope>NUCLEOTIDE SEQUENCE [LARGE SCALE GENOMIC DNA]</scope>
    <source>
        <strain evidence="1 2">Dia-1</strain>
    </source>
</reference>
<name>A0A0F3IT58_9PROT</name>
<comment type="caution">
    <text evidence="1">The sequence shown here is derived from an EMBL/GenBank/DDBJ whole genome shotgun (WGS) entry which is preliminary data.</text>
</comment>